<evidence type="ECO:0000313" key="11">
    <source>
        <dbReference type="EMBL" id="EEB16855.1"/>
    </source>
</evidence>
<dbReference type="InterPro" id="IPR029169">
    <property type="entry name" value="PCNP"/>
</dbReference>
<dbReference type="PANTHER" id="PTHR16523">
    <property type="entry name" value="PEST PROTEOLYTIC SIGNAL-CONTAINING NUCLEAR PROTEIN"/>
    <property type="match status" value="1"/>
</dbReference>
<dbReference type="Pfam" id="PF15473">
    <property type="entry name" value="PCNP"/>
    <property type="match status" value="1"/>
</dbReference>
<dbReference type="GO" id="GO:0043161">
    <property type="term" value="P:proteasome-mediated ubiquitin-dependent protein catabolic process"/>
    <property type="evidence" value="ECO:0007669"/>
    <property type="project" value="TreeGrafter"/>
</dbReference>
<evidence type="ECO:0000313" key="13">
    <source>
        <dbReference type="Proteomes" id="UP000009046"/>
    </source>
</evidence>
<keyword evidence="5" id="KW-0597">Phosphoprotein</keyword>
<feature type="compositionally biased region" description="Basic and acidic residues" evidence="10">
    <location>
        <begin position="1"/>
        <end position="22"/>
    </location>
</feature>
<evidence type="ECO:0000256" key="10">
    <source>
        <dbReference type="SAM" id="MobiDB-lite"/>
    </source>
</evidence>
<dbReference type="InParanoid" id="E0VTZ9"/>
<protein>
    <recommendedName>
        <fullName evidence="4">PEST proteolytic signal-containing nuclear protein</fullName>
    </recommendedName>
</protein>
<evidence type="ECO:0000256" key="9">
    <source>
        <dbReference type="ARBA" id="ARBA00023306"/>
    </source>
</evidence>
<comment type="subcellular location">
    <subcellularLocation>
        <location evidence="2">Nucleus</location>
    </subcellularLocation>
</comment>
<dbReference type="HOGENOM" id="CLU_118645_0_0_1"/>
<evidence type="ECO:0000256" key="3">
    <source>
        <dbReference type="ARBA" id="ARBA00011097"/>
    </source>
</evidence>
<dbReference type="VEuPathDB" id="VectorBase:PHUM441180"/>
<dbReference type="EMBL" id="AAZO01005384">
    <property type="status" value="NOT_ANNOTATED_CDS"/>
    <property type="molecule type" value="Genomic_DNA"/>
</dbReference>
<dbReference type="GO" id="GO:0005634">
    <property type="term" value="C:nucleus"/>
    <property type="evidence" value="ECO:0007669"/>
    <property type="project" value="UniProtKB-SubCell"/>
</dbReference>
<organism>
    <name type="scientific">Pediculus humanus subsp. corporis</name>
    <name type="common">Body louse</name>
    <dbReference type="NCBI Taxonomy" id="121224"/>
    <lineage>
        <taxon>Eukaryota</taxon>
        <taxon>Metazoa</taxon>
        <taxon>Ecdysozoa</taxon>
        <taxon>Arthropoda</taxon>
        <taxon>Hexapoda</taxon>
        <taxon>Insecta</taxon>
        <taxon>Pterygota</taxon>
        <taxon>Neoptera</taxon>
        <taxon>Paraneoptera</taxon>
        <taxon>Psocodea</taxon>
        <taxon>Troctomorpha</taxon>
        <taxon>Phthiraptera</taxon>
        <taxon>Anoplura</taxon>
        <taxon>Pediculidae</taxon>
        <taxon>Pediculus</taxon>
    </lineage>
</organism>
<sequence length="163" mass="17649">MATKERSISKESDEKGSSRVDGEPVSISNKRTSADSKPDDSKRQKISFGLTGKQSSGQNCKGNTNVKGNTKPGIQIRLGFNKQAVPIPPVKFRPTAAIFNSDDDEEPEEMPPEAKMRMRNIGRDTPTSAGPNSFGKTKQGFCDSKKVFEKSLKAAIEKAAGND</sequence>
<reference evidence="12" key="3">
    <citation type="submission" date="2020-05" db="UniProtKB">
        <authorList>
            <consortium name="EnsemblMetazoa"/>
        </authorList>
    </citation>
    <scope>IDENTIFICATION</scope>
    <source>
        <strain evidence="12">USDA</strain>
    </source>
</reference>
<dbReference type="AlphaFoldDB" id="E0VTZ9"/>
<gene>
    <name evidence="12" type="primary">8230886</name>
    <name evidence="11" type="ORF">Phum_PHUM441180</name>
</gene>
<evidence type="ECO:0000256" key="4">
    <source>
        <dbReference type="ARBA" id="ARBA00022059"/>
    </source>
</evidence>
<reference evidence="11" key="2">
    <citation type="submission" date="2007-04" db="EMBL/GenBank/DDBJ databases">
        <title>The genome of the human body louse.</title>
        <authorList>
            <consortium name="The Human Body Louse Genome Consortium"/>
            <person name="Kirkness E."/>
            <person name="Walenz B."/>
            <person name="Hass B."/>
            <person name="Bruggner R."/>
            <person name="Strausberg R."/>
        </authorList>
    </citation>
    <scope>NUCLEOTIDE SEQUENCE</scope>
    <source>
        <strain evidence="11">USDA</strain>
    </source>
</reference>
<keyword evidence="13" id="KW-1185">Reference proteome</keyword>
<feature type="compositionally biased region" description="Polar residues" evidence="10">
    <location>
        <begin position="52"/>
        <end position="68"/>
    </location>
</feature>
<dbReference type="EMBL" id="DS235777">
    <property type="protein sequence ID" value="EEB16855.1"/>
    <property type="molecule type" value="Genomic_DNA"/>
</dbReference>
<evidence type="ECO:0000256" key="5">
    <source>
        <dbReference type="ARBA" id="ARBA00022553"/>
    </source>
</evidence>
<name>E0VTZ9_PEDHC</name>
<feature type="compositionally biased region" description="Polar residues" evidence="10">
    <location>
        <begin position="125"/>
        <end position="136"/>
    </location>
</feature>
<dbReference type="CTD" id="8230886"/>
<evidence type="ECO:0000313" key="12">
    <source>
        <dbReference type="EnsemblMetazoa" id="PHUM441180-PA"/>
    </source>
</evidence>
<dbReference type="GeneID" id="8230886"/>
<feature type="compositionally biased region" description="Basic and acidic residues" evidence="10">
    <location>
        <begin position="32"/>
        <end position="43"/>
    </location>
</feature>
<dbReference type="RefSeq" id="XP_002429593.1">
    <property type="nucleotide sequence ID" value="XM_002429548.1"/>
</dbReference>
<evidence type="ECO:0000256" key="7">
    <source>
        <dbReference type="ARBA" id="ARBA00022990"/>
    </source>
</evidence>
<evidence type="ECO:0000256" key="2">
    <source>
        <dbReference type="ARBA" id="ARBA00004123"/>
    </source>
</evidence>
<accession>E0VTZ9</accession>
<dbReference type="KEGG" id="phu:Phum_PHUM441180"/>
<comment type="function">
    <text evidence="1">May be involved in cell cycle regulation.</text>
</comment>
<evidence type="ECO:0000256" key="1">
    <source>
        <dbReference type="ARBA" id="ARBA00002646"/>
    </source>
</evidence>
<dbReference type="Proteomes" id="UP000009046">
    <property type="component" value="Unassembled WGS sequence"/>
</dbReference>
<dbReference type="STRING" id="121224.E0VTZ9"/>
<keyword evidence="8" id="KW-0539">Nucleus</keyword>
<keyword evidence="7" id="KW-0007">Acetylation</keyword>
<keyword evidence="6" id="KW-0832">Ubl conjugation</keyword>
<dbReference type="PANTHER" id="PTHR16523:SF6">
    <property type="entry name" value="PEST PROTEOLYTIC SIGNAL-CONTAINING NUCLEAR PROTEIN"/>
    <property type="match status" value="1"/>
</dbReference>
<dbReference type="EnsemblMetazoa" id="PHUM441180-RA">
    <property type="protein sequence ID" value="PHUM441180-PA"/>
    <property type="gene ID" value="PHUM441180"/>
</dbReference>
<dbReference type="eggNOG" id="ENOG502QWEZ">
    <property type="taxonomic scope" value="Eukaryota"/>
</dbReference>
<evidence type="ECO:0000256" key="8">
    <source>
        <dbReference type="ARBA" id="ARBA00023242"/>
    </source>
</evidence>
<feature type="region of interest" description="Disordered" evidence="10">
    <location>
        <begin position="1"/>
        <end position="73"/>
    </location>
</feature>
<feature type="region of interest" description="Disordered" evidence="10">
    <location>
        <begin position="121"/>
        <end position="140"/>
    </location>
</feature>
<dbReference type="GO" id="GO:0016567">
    <property type="term" value="P:protein ubiquitination"/>
    <property type="evidence" value="ECO:0007669"/>
    <property type="project" value="InterPro"/>
</dbReference>
<proteinExistence type="predicted"/>
<keyword evidence="9" id="KW-0131">Cell cycle</keyword>
<reference evidence="11" key="1">
    <citation type="submission" date="2007-04" db="EMBL/GenBank/DDBJ databases">
        <title>Annotation of Pediculus humanus corporis strain USDA.</title>
        <authorList>
            <person name="Kirkness E."/>
            <person name="Hannick L."/>
            <person name="Hass B."/>
            <person name="Bruggner R."/>
            <person name="Lawson D."/>
            <person name="Bidwell S."/>
            <person name="Joardar V."/>
            <person name="Caler E."/>
            <person name="Walenz B."/>
            <person name="Inman J."/>
            <person name="Schobel S."/>
            <person name="Galinsky K."/>
            <person name="Amedeo P."/>
            <person name="Strausberg R."/>
        </authorList>
    </citation>
    <scope>NUCLEOTIDE SEQUENCE</scope>
    <source>
        <strain evidence="11">USDA</strain>
    </source>
</reference>
<dbReference type="OrthoDB" id="10068198at2759"/>
<comment type="subunit">
    <text evidence="3">Interacts with UHRF2/NIRF.</text>
</comment>
<evidence type="ECO:0000256" key="6">
    <source>
        <dbReference type="ARBA" id="ARBA00022843"/>
    </source>
</evidence>